<evidence type="ECO:0000259" key="1">
    <source>
        <dbReference type="PROSITE" id="PS50206"/>
    </source>
</evidence>
<organism evidence="2 3">
    <name type="scientific">Halpernia humi</name>
    <dbReference type="NCBI Taxonomy" id="493375"/>
    <lineage>
        <taxon>Bacteria</taxon>
        <taxon>Pseudomonadati</taxon>
        <taxon>Bacteroidota</taxon>
        <taxon>Flavobacteriia</taxon>
        <taxon>Flavobacteriales</taxon>
        <taxon>Weeksellaceae</taxon>
        <taxon>Chryseobacterium group</taxon>
        <taxon>Halpernia</taxon>
    </lineage>
</organism>
<dbReference type="Gene3D" id="3.40.250.10">
    <property type="entry name" value="Rhodanese-like domain"/>
    <property type="match status" value="1"/>
</dbReference>
<dbReference type="OrthoDB" id="1450994at2"/>
<protein>
    <submittedName>
        <fullName evidence="2">Rhodanese-related sulfurtransferase</fullName>
    </submittedName>
</protein>
<evidence type="ECO:0000313" key="2">
    <source>
        <dbReference type="EMBL" id="SEF77338.1"/>
    </source>
</evidence>
<gene>
    <name evidence="2" type="ORF">SAMN05421847_0878</name>
</gene>
<dbReference type="SUPFAM" id="SSF52821">
    <property type="entry name" value="Rhodanese/Cell cycle control phosphatase"/>
    <property type="match status" value="1"/>
</dbReference>
<dbReference type="GO" id="GO:0016740">
    <property type="term" value="F:transferase activity"/>
    <property type="evidence" value="ECO:0007669"/>
    <property type="project" value="UniProtKB-KW"/>
</dbReference>
<dbReference type="AlphaFoldDB" id="A0A1H5USE0"/>
<reference evidence="3" key="1">
    <citation type="submission" date="2016-10" db="EMBL/GenBank/DDBJ databases">
        <authorList>
            <person name="Varghese N."/>
            <person name="Submissions S."/>
        </authorList>
    </citation>
    <scope>NUCLEOTIDE SEQUENCE [LARGE SCALE GENOMIC DNA]</scope>
    <source>
        <strain evidence="3">DSM 21580</strain>
    </source>
</reference>
<dbReference type="EMBL" id="FNUS01000001">
    <property type="protein sequence ID" value="SEF77338.1"/>
    <property type="molecule type" value="Genomic_DNA"/>
</dbReference>
<evidence type="ECO:0000313" key="3">
    <source>
        <dbReference type="Proteomes" id="UP000236738"/>
    </source>
</evidence>
<sequence>MKNILAILLLAFLINCNPSTKSSEIESVNATKILKQKLKENPFLVDVRTPEEFAKGSINGAVNIPLDEIPNRISEFKGKKNIVTFCVTGRRSGEAIKILKENGITDVTSGIGVENLKKLEAEK</sequence>
<dbReference type="Pfam" id="PF00581">
    <property type="entry name" value="Rhodanese"/>
    <property type="match status" value="1"/>
</dbReference>
<feature type="domain" description="Rhodanese" evidence="1">
    <location>
        <begin position="38"/>
        <end position="114"/>
    </location>
</feature>
<keyword evidence="3" id="KW-1185">Reference proteome</keyword>
<dbReference type="InterPro" id="IPR001763">
    <property type="entry name" value="Rhodanese-like_dom"/>
</dbReference>
<dbReference type="InterPro" id="IPR036873">
    <property type="entry name" value="Rhodanese-like_dom_sf"/>
</dbReference>
<dbReference type="SMART" id="SM00450">
    <property type="entry name" value="RHOD"/>
    <property type="match status" value="1"/>
</dbReference>
<proteinExistence type="predicted"/>
<dbReference type="PANTHER" id="PTHR43031">
    <property type="entry name" value="FAD-DEPENDENT OXIDOREDUCTASE"/>
    <property type="match status" value="1"/>
</dbReference>
<dbReference type="PROSITE" id="PS50206">
    <property type="entry name" value="RHODANESE_3"/>
    <property type="match status" value="1"/>
</dbReference>
<dbReference type="Proteomes" id="UP000236738">
    <property type="component" value="Unassembled WGS sequence"/>
</dbReference>
<name>A0A1H5USE0_9FLAO</name>
<dbReference type="PANTHER" id="PTHR43031:SF1">
    <property type="entry name" value="PYRIDINE NUCLEOTIDE-DISULPHIDE OXIDOREDUCTASE"/>
    <property type="match status" value="1"/>
</dbReference>
<dbReference type="CDD" id="cd00158">
    <property type="entry name" value="RHOD"/>
    <property type="match status" value="1"/>
</dbReference>
<dbReference type="InterPro" id="IPR050229">
    <property type="entry name" value="GlpE_sulfurtransferase"/>
</dbReference>
<keyword evidence="2" id="KW-0808">Transferase</keyword>
<dbReference type="RefSeq" id="WP_103912857.1">
    <property type="nucleotide sequence ID" value="NZ_FNUS01000001.1"/>
</dbReference>
<accession>A0A1H5USE0</accession>